<comment type="similarity">
    <text evidence="1">Belongs to the ATG101 family.</text>
</comment>
<dbReference type="AlphaFoldDB" id="A0A183HF83"/>
<dbReference type="STRING" id="387005.A0A183HF83"/>
<dbReference type="GO" id="GO:0000407">
    <property type="term" value="C:phagophore assembly site"/>
    <property type="evidence" value="ECO:0007669"/>
    <property type="project" value="TreeGrafter"/>
</dbReference>
<feature type="transmembrane region" description="Helical" evidence="4">
    <location>
        <begin position="138"/>
        <end position="156"/>
    </location>
</feature>
<accession>A0A183HF83</accession>
<dbReference type="PANTHER" id="PTHR13292">
    <property type="entry name" value="AUTOPHAGY-RELATED PROTEIN 101"/>
    <property type="match status" value="1"/>
</dbReference>
<evidence type="ECO:0000256" key="1">
    <source>
        <dbReference type="ARBA" id="ARBA00007130"/>
    </source>
</evidence>
<keyword evidence="3" id="KW-0072">Autophagy</keyword>
<gene>
    <name evidence="5" type="ORF">OFLC_LOCUS6145</name>
</gene>
<keyword evidence="4" id="KW-1133">Transmembrane helix</keyword>
<keyword evidence="4" id="KW-0472">Membrane</keyword>
<dbReference type="EMBL" id="UZAJ01005687">
    <property type="protein sequence ID" value="VDO45573.1"/>
    <property type="molecule type" value="Genomic_DNA"/>
</dbReference>
<evidence type="ECO:0000313" key="5">
    <source>
        <dbReference type="EMBL" id="VDO45573.1"/>
    </source>
</evidence>
<dbReference type="Proteomes" id="UP000267606">
    <property type="component" value="Unassembled WGS sequence"/>
</dbReference>
<evidence type="ECO:0000313" key="6">
    <source>
        <dbReference type="Proteomes" id="UP000267606"/>
    </source>
</evidence>
<dbReference type="PANTHER" id="PTHR13292:SF0">
    <property type="entry name" value="AUTOPHAGY-RELATED PROTEIN 101"/>
    <property type="match status" value="1"/>
</dbReference>
<organism evidence="7">
    <name type="scientific">Onchocerca flexuosa</name>
    <dbReference type="NCBI Taxonomy" id="387005"/>
    <lineage>
        <taxon>Eukaryota</taxon>
        <taxon>Metazoa</taxon>
        <taxon>Ecdysozoa</taxon>
        <taxon>Nematoda</taxon>
        <taxon>Chromadorea</taxon>
        <taxon>Rhabditida</taxon>
        <taxon>Spirurina</taxon>
        <taxon>Spiruromorpha</taxon>
        <taxon>Filarioidea</taxon>
        <taxon>Onchocercidae</taxon>
        <taxon>Onchocerca</taxon>
    </lineage>
</organism>
<name>A0A183HF83_9BILA</name>
<evidence type="ECO:0000256" key="3">
    <source>
        <dbReference type="ARBA" id="ARBA00023006"/>
    </source>
</evidence>
<evidence type="ECO:0000256" key="4">
    <source>
        <dbReference type="SAM" id="Phobius"/>
    </source>
</evidence>
<evidence type="ECO:0000256" key="2">
    <source>
        <dbReference type="ARBA" id="ARBA00018874"/>
    </source>
</evidence>
<dbReference type="WBParaSite" id="OFLC_0000614401-mRNA-1">
    <property type="protein sequence ID" value="OFLC_0000614401-mRNA-1"/>
    <property type="gene ID" value="OFLC_0000614401"/>
</dbReference>
<evidence type="ECO:0000313" key="7">
    <source>
        <dbReference type="WBParaSite" id="OFLC_0000614401-mRNA-1"/>
    </source>
</evidence>
<protein>
    <recommendedName>
        <fullName evidence="2">Autophagy-related protein 101</fullName>
    </recommendedName>
</protein>
<keyword evidence="4" id="KW-0812">Transmembrane</keyword>
<reference evidence="5 6" key="2">
    <citation type="submission" date="2018-11" db="EMBL/GenBank/DDBJ databases">
        <authorList>
            <consortium name="Pathogen Informatics"/>
        </authorList>
    </citation>
    <scope>NUCLEOTIDE SEQUENCE [LARGE SCALE GENOMIC DNA]</scope>
</reference>
<dbReference type="InterPro" id="IPR012445">
    <property type="entry name" value="ATG101"/>
</dbReference>
<dbReference type="GO" id="GO:1990316">
    <property type="term" value="C:Atg1/ULK1 kinase complex"/>
    <property type="evidence" value="ECO:0007669"/>
    <property type="project" value="TreeGrafter"/>
</dbReference>
<dbReference type="Pfam" id="PF07855">
    <property type="entry name" value="ATG101"/>
    <property type="match status" value="1"/>
</dbReference>
<proteinExistence type="inferred from homology"/>
<reference evidence="7" key="1">
    <citation type="submission" date="2016-06" db="UniProtKB">
        <authorList>
            <consortium name="WormBaseParasite"/>
        </authorList>
    </citation>
    <scope>IDENTIFICATION</scope>
</reference>
<dbReference type="GO" id="GO:0019901">
    <property type="term" value="F:protein kinase binding"/>
    <property type="evidence" value="ECO:0007669"/>
    <property type="project" value="TreeGrafter"/>
</dbReference>
<dbReference type="GO" id="GO:0000045">
    <property type="term" value="P:autophagosome assembly"/>
    <property type="evidence" value="ECO:0007669"/>
    <property type="project" value="TreeGrafter"/>
</dbReference>
<sequence length="171" mass="19756">MGKNSRMNARNHQFQLTVDEHQVRDAISTVFHTILLHRSVPKMHYTSEINFQLGSIGVEEVDCNTLNLSYVRVNSSKLVSCLHEEIDAFVQCIRHSIESVTAPRFYSPPPVSLLTHYGTPLLNAKLVLVLLFSENKIILKKFSYILYIYIYIYIYICSEKLIFKTCIGFHI</sequence>
<keyword evidence="6" id="KW-1185">Reference proteome</keyword>